<comment type="caution">
    <text evidence="7">The sequence shown here is derived from an EMBL/GenBank/DDBJ whole genome shotgun (WGS) entry which is preliminary data.</text>
</comment>
<sequence length="306" mass="30691">MMIVLLLGGFVGLVIGGDMLVRGAVTIAQRLNISPMVIGLTLVGFGTSMPELLTSVQAALAGAPGIAIGNVIGSNTANILLILGLSTLLAPIAVPRAVLRRDGGAVALATLACVGLSLGGQLGRGAGAVLLCGLVVYLVLTLWRARAPVADAASAPAGRFALLHFAAGLVLTVLAARALVTGAIGLSAELGISEAVIGVTVVAVGTSLPELVTSIMAARARQGDIALGNILGSNLFNLLGILGVTALIEPLRVPSQILELDLWVMAAATLALLVMAFTGSRIGRGEGAALFAAYVIYIGVLARSVI</sequence>
<name>A0A8J7LZV3_9RHOB</name>
<evidence type="ECO:0000313" key="8">
    <source>
        <dbReference type="Proteomes" id="UP000619079"/>
    </source>
</evidence>
<dbReference type="EMBL" id="JAELVR010000009">
    <property type="protein sequence ID" value="MBJ6372491.1"/>
    <property type="molecule type" value="Genomic_DNA"/>
</dbReference>
<organism evidence="7 8">
    <name type="scientific">Sedimentitalea arenosa</name>
    <dbReference type="NCBI Taxonomy" id="2798803"/>
    <lineage>
        <taxon>Bacteria</taxon>
        <taxon>Pseudomonadati</taxon>
        <taxon>Pseudomonadota</taxon>
        <taxon>Alphaproteobacteria</taxon>
        <taxon>Rhodobacterales</taxon>
        <taxon>Paracoccaceae</taxon>
        <taxon>Sedimentitalea</taxon>
    </lineage>
</organism>
<dbReference type="Pfam" id="PF01699">
    <property type="entry name" value="Na_Ca_ex"/>
    <property type="match status" value="2"/>
</dbReference>
<dbReference type="PANTHER" id="PTHR10846:SF8">
    <property type="entry name" value="INNER MEMBRANE PROTEIN YRBG"/>
    <property type="match status" value="1"/>
</dbReference>
<comment type="subcellular location">
    <subcellularLocation>
        <location evidence="1">Membrane</location>
        <topology evidence="1">Multi-pass membrane protein</topology>
    </subcellularLocation>
</comment>
<dbReference type="GO" id="GO:0005886">
    <property type="term" value="C:plasma membrane"/>
    <property type="evidence" value="ECO:0007669"/>
    <property type="project" value="TreeGrafter"/>
</dbReference>
<feature type="transmembrane region" description="Helical" evidence="5">
    <location>
        <begin position="260"/>
        <end position="280"/>
    </location>
</feature>
<feature type="domain" description="Sodium/calcium exchanger membrane region" evidence="6">
    <location>
        <begin position="161"/>
        <end position="300"/>
    </location>
</feature>
<dbReference type="Gene3D" id="1.20.1420.30">
    <property type="entry name" value="NCX, central ion-binding region"/>
    <property type="match status" value="1"/>
</dbReference>
<dbReference type="InterPro" id="IPR004837">
    <property type="entry name" value="NaCa_Exmemb"/>
</dbReference>
<evidence type="ECO:0000259" key="6">
    <source>
        <dbReference type="Pfam" id="PF01699"/>
    </source>
</evidence>
<feature type="transmembrane region" description="Helical" evidence="5">
    <location>
        <begin position="33"/>
        <end position="49"/>
    </location>
</feature>
<dbReference type="AlphaFoldDB" id="A0A8J7LZV3"/>
<keyword evidence="4 5" id="KW-0472">Membrane</keyword>
<keyword evidence="3 5" id="KW-1133">Transmembrane helix</keyword>
<protein>
    <submittedName>
        <fullName evidence="7">Calcium/sodium antiporter</fullName>
    </submittedName>
</protein>
<dbReference type="PANTHER" id="PTHR10846">
    <property type="entry name" value="SODIUM/POTASSIUM/CALCIUM EXCHANGER"/>
    <property type="match status" value="1"/>
</dbReference>
<gene>
    <name evidence="7" type="ORF">JF290_13235</name>
</gene>
<feature type="transmembrane region" description="Helical" evidence="5">
    <location>
        <begin position="79"/>
        <end position="98"/>
    </location>
</feature>
<evidence type="ECO:0000256" key="3">
    <source>
        <dbReference type="ARBA" id="ARBA00022989"/>
    </source>
</evidence>
<proteinExistence type="predicted"/>
<feature type="transmembrane region" description="Helical" evidence="5">
    <location>
        <begin position="287"/>
        <end position="305"/>
    </location>
</feature>
<dbReference type="Proteomes" id="UP000619079">
    <property type="component" value="Unassembled WGS sequence"/>
</dbReference>
<dbReference type="InterPro" id="IPR044880">
    <property type="entry name" value="NCX_ion-bd_dom_sf"/>
</dbReference>
<reference evidence="7" key="1">
    <citation type="submission" date="2020-12" db="EMBL/GenBank/DDBJ databases">
        <title>Sedimentitalea sp. nov., isolated from sand in Incheon.</title>
        <authorList>
            <person name="Kim W."/>
        </authorList>
    </citation>
    <scope>NUCLEOTIDE SEQUENCE</scope>
    <source>
        <strain evidence="7">CAU 1593</strain>
    </source>
</reference>
<dbReference type="GO" id="GO:0005262">
    <property type="term" value="F:calcium channel activity"/>
    <property type="evidence" value="ECO:0007669"/>
    <property type="project" value="TreeGrafter"/>
</dbReference>
<feature type="domain" description="Sodium/calcium exchanger membrane region" evidence="6">
    <location>
        <begin position="3"/>
        <end position="143"/>
    </location>
</feature>
<evidence type="ECO:0000256" key="4">
    <source>
        <dbReference type="ARBA" id="ARBA00023136"/>
    </source>
</evidence>
<keyword evidence="8" id="KW-1185">Reference proteome</keyword>
<evidence type="ECO:0000256" key="2">
    <source>
        <dbReference type="ARBA" id="ARBA00022692"/>
    </source>
</evidence>
<accession>A0A8J7LZV3</accession>
<evidence type="ECO:0000256" key="5">
    <source>
        <dbReference type="SAM" id="Phobius"/>
    </source>
</evidence>
<evidence type="ECO:0000313" key="7">
    <source>
        <dbReference type="EMBL" id="MBJ6372491.1"/>
    </source>
</evidence>
<feature type="transmembrane region" description="Helical" evidence="5">
    <location>
        <begin position="128"/>
        <end position="145"/>
    </location>
</feature>
<dbReference type="NCBIfam" id="TIGR00367">
    <property type="entry name" value="calcium/sodium antiporter"/>
    <property type="match status" value="1"/>
</dbReference>
<feature type="transmembrane region" description="Helical" evidence="5">
    <location>
        <begin position="192"/>
        <end position="213"/>
    </location>
</feature>
<feature type="transmembrane region" description="Helical" evidence="5">
    <location>
        <begin position="157"/>
        <end position="180"/>
    </location>
</feature>
<evidence type="ECO:0000256" key="1">
    <source>
        <dbReference type="ARBA" id="ARBA00004141"/>
    </source>
</evidence>
<dbReference type="Gene3D" id="6.10.280.80">
    <property type="entry name" value="NCX, peripheral helical region"/>
    <property type="match status" value="1"/>
</dbReference>
<dbReference type="GO" id="GO:0008273">
    <property type="term" value="F:calcium, potassium:sodium antiporter activity"/>
    <property type="evidence" value="ECO:0007669"/>
    <property type="project" value="TreeGrafter"/>
</dbReference>
<keyword evidence="2 5" id="KW-0812">Transmembrane</keyword>
<dbReference type="GO" id="GO:0006874">
    <property type="term" value="P:intracellular calcium ion homeostasis"/>
    <property type="evidence" value="ECO:0007669"/>
    <property type="project" value="TreeGrafter"/>
</dbReference>
<feature type="transmembrane region" description="Helical" evidence="5">
    <location>
        <begin position="225"/>
        <end position="248"/>
    </location>
</feature>
<feature type="transmembrane region" description="Helical" evidence="5">
    <location>
        <begin position="105"/>
        <end position="122"/>
    </location>
</feature>
<dbReference type="InterPro" id="IPR004481">
    <property type="entry name" value="K/Na/Ca-exchanger"/>
</dbReference>